<dbReference type="EMBL" id="CP094241">
    <property type="protein sequence ID" value="UNV86132.1"/>
    <property type="molecule type" value="Genomic_DNA"/>
</dbReference>
<keyword evidence="5" id="KW-1185">Reference proteome</keyword>
<reference evidence="2 4" key="1">
    <citation type="submission" date="2011-05" db="EMBL/GenBank/DDBJ databases">
        <authorList>
            <person name="Muzny D."/>
            <person name="Qin X."/>
            <person name="Deng J."/>
            <person name="Jiang H."/>
            <person name="Liu Y."/>
            <person name="Qu J."/>
            <person name="Song X.-Z."/>
            <person name="Zhang L."/>
            <person name="Thornton R."/>
            <person name="Coyle M."/>
            <person name="Francisco L."/>
            <person name="Jackson L."/>
            <person name="Javaid M."/>
            <person name="Korchina V."/>
            <person name="Kovar C."/>
            <person name="Mata R."/>
            <person name="Mathew T."/>
            <person name="Ngo R."/>
            <person name="Nguyen L."/>
            <person name="Nguyen N."/>
            <person name="Okwuonu G."/>
            <person name="Ongeri F."/>
            <person name="Pham C."/>
            <person name="Simmons D."/>
            <person name="Wilczek-Boney K."/>
            <person name="Hale W."/>
            <person name="Jakkamsetti A."/>
            <person name="Pham P."/>
            <person name="Ruth R."/>
            <person name="San Lucas F."/>
            <person name="Warren J."/>
            <person name="Zhang J."/>
            <person name="Zhao Z."/>
            <person name="Zhou C."/>
            <person name="Zhu D."/>
            <person name="Lee S."/>
            <person name="Bess C."/>
            <person name="Blankenburg K."/>
            <person name="Forbes L."/>
            <person name="Fu Q."/>
            <person name="Gubbala S."/>
            <person name="Hirani K."/>
            <person name="Jayaseelan J.C."/>
            <person name="Lara F."/>
            <person name="Munidasa M."/>
            <person name="Palculict T."/>
            <person name="Patil S."/>
            <person name="Pu L.-L."/>
            <person name="Saada N."/>
            <person name="Tang L."/>
            <person name="Weissenberger G."/>
            <person name="Zhu Y."/>
            <person name="Hemphill L."/>
            <person name="Shang Y."/>
            <person name="Youmans B."/>
            <person name="Ayvaz T."/>
            <person name="Ross M."/>
            <person name="Santibanez J."/>
            <person name="Aqrawi P."/>
            <person name="Gross S."/>
            <person name="Joshi V."/>
            <person name="Fowler G."/>
            <person name="Nazareth L."/>
            <person name="Reid J."/>
            <person name="Worley K."/>
            <person name="Petrosino J."/>
            <person name="Highlander S."/>
            <person name="Gibbs R."/>
        </authorList>
    </citation>
    <scope>NUCLEOTIDE SEQUENCE [LARGE SCALE GENOMIC DNA]</scope>
    <source>
        <strain evidence="2 4">ATCC 33926</strain>
    </source>
</reference>
<name>A0AA36XL64_9NEIS</name>
<reference evidence="3 5" key="2">
    <citation type="submission" date="2022-03" db="EMBL/GenBank/DDBJ databases">
        <title>Genome sequencing of Neisseria macacae.</title>
        <authorList>
            <person name="Baek M.-G."/>
        </authorList>
    </citation>
    <scope>NUCLEOTIDE SEQUENCE [LARGE SCALE GENOMIC DNA]</scope>
    <source>
        <strain evidence="3 5">ATCC 33926</strain>
    </source>
</reference>
<evidence type="ECO:0000313" key="2">
    <source>
        <dbReference type="EMBL" id="EGQ76776.1"/>
    </source>
</evidence>
<dbReference type="AlphaFoldDB" id="A0AA36XL64"/>
<dbReference type="Proteomes" id="UP000004982">
    <property type="component" value="Unassembled WGS sequence"/>
</dbReference>
<dbReference type="InterPro" id="IPR010352">
    <property type="entry name" value="DUF945"/>
</dbReference>
<gene>
    <name evidence="2" type="ORF">HMPREF9418_1647</name>
    <name evidence="3" type="ORF">MON40_06510</name>
</gene>
<evidence type="ECO:0000313" key="3">
    <source>
        <dbReference type="EMBL" id="UNV86132.1"/>
    </source>
</evidence>
<protein>
    <submittedName>
        <fullName evidence="3">YdgA family protein</fullName>
    </submittedName>
</protein>
<evidence type="ECO:0000313" key="5">
    <source>
        <dbReference type="Proteomes" id="UP000829455"/>
    </source>
</evidence>
<dbReference type="Proteomes" id="UP000829455">
    <property type="component" value="Chromosome"/>
</dbReference>
<evidence type="ECO:0000313" key="4">
    <source>
        <dbReference type="Proteomes" id="UP000004982"/>
    </source>
</evidence>
<dbReference type="RefSeq" id="WP_003778499.1">
    <property type="nucleotide sequence ID" value="NZ_CP094241.1"/>
</dbReference>
<sequence length="535" mass="59533">MLFLSLSTYLFVAMKKYLISTVAVAIAAGLGAPYYFGIKAEETLTAQQKLLQESGFLTVESHQYDRGWFGATETTVIRLKPTLLQNTQQYLPDNLKTVLQEPITVVNHISHGPFAGGFGTQAHVETEFKYHPETEKVLSRFFGQQAPLTMSNTIYFGGSGKLQLSVPAFDYEELSGIKLSWKGLSGNTDYEKDFQSYRHDYTAPSLQIKLADKGDVSMENLHFQSETSDGSNKLSLGKSSITLDKFLLQWKENIDYNVKLNELINLVTNLQIGAFVNPTGSIAPSKIEVSKLKFDTNTNEVDKFINSEGRFQFEELVYGEDKYGPLDINVAAEHLDGKGLQALKSKLAEVANKKMSEEEIQNALLQTAKNEASGLFTNDPVLNVKTFKFIMPQGQVDVSGKLAFKGLAAKDLNSLSEMLKKTHADFNVSVPKKLLEQMAINQARSLFSVNAEDEEAGRAGIEDINETLRLMVDSTVKSMAQEQYLTLEENNIKTHLTLQNNELKLNGKVLQNDPEPDFDEQDMLPENLSSSEAGK</sequence>
<accession>A0AA36XL64</accession>
<evidence type="ECO:0000256" key="1">
    <source>
        <dbReference type="SAM" id="MobiDB-lite"/>
    </source>
</evidence>
<proteinExistence type="predicted"/>
<organism evidence="2 4">
    <name type="scientific">Neisseria macacae ATCC 33926</name>
    <dbReference type="NCBI Taxonomy" id="997348"/>
    <lineage>
        <taxon>Bacteria</taxon>
        <taxon>Pseudomonadati</taxon>
        <taxon>Pseudomonadota</taxon>
        <taxon>Betaproteobacteria</taxon>
        <taxon>Neisseriales</taxon>
        <taxon>Neisseriaceae</taxon>
        <taxon>Neisseria</taxon>
    </lineage>
</organism>
<feature type="compositionally biased region" description="Acidic residues" evidence="1">
    <location>
        <begin position="514"/>
        <end position="523"/>
    </location>
</feature>
<dbReference type="Pfam" id="PF06097">
    <property type="entry name" value="DUF945"/>
    <property type="match status" value="1"/>
</dbReference>
<dbReference type="EMBL" id="AFQE01000079">
    <property type="protein sequence ID" value="EGQ76776.1"/>
    <property type="molecule type" value="Genomic_DNA"/>
</dbReference>
<feature type="region of interest" description="Disordered" evidence="1">
    <location>
        <begin position="508"/>
        <end position="535"/>
    </location>
</feature>